<name>A0ABW4YFZ7_9BACL</name>
<keyword evidence="2" id="KW-0378">Hydrolase</keyword>
<sequence>MKHLYEQADAAQGTFVLLHGTGGNETSLLAIARDLAPDRNMLGIRGEVEENGMPRYFRRLSEGVFDMEDLRFRTKQLADFIREAAEKYQFSLDTTYLVGYSNGANIAANMMLQESNFVQGAILLHPMVPSREKNDLSLKGKQVFISAGTLDPLVANEEVEELYHIMQQKQATVHLHWEENGHGVSRSEIEAAKNWLVHHMNG</sequence>
<comment type="caution">
    <text evidence="2">The sequence shown here is derived from an EMBL/GenBank/DDBJ whole genome shotgun (WGS) entry which is preliminary data.</text>
</comment>
<keyword evidence="3" id="KW-1185">Reference proteome</keyword>
<protein>
    <submittedName>
        <fullName evidence="2">Alpha/beta hydrolase</fullName>
    </submittedName>
</protein>
<proteinExistence type="predicted"/>
<evidence type="ECO:0000313" key="3">
    <source>
        <dbReference type="Proteomes" id="UP001597362"/>
    </source>
</evidence>
<evidence type="ECO:0000259" key="1">
    <source>
        <dbReference type="Pfam" id="PF01738"/>
    </source>
</evidence>
<evidence type="ECO:0000313" key="2">
    <source>
        <dbReference type="EMBL" id="MFD2114551.1"/>
    </source>
</evidence>
<dbReference type="InterPro" id="IPR002925">
    <property type="entry name" value="Dienelactn_hydro"/>
</dbReference>
<reference evidence="3" key="1">
    <citation type="journal article" date="2019" name="Int. J. Syst. Evol. Microbiol.">
        <title>The Global Catalogue of Microorganisms (GCM) 10K type strain sequencing project: providing services to taxonomists for standard genome sequencing and annotation.</title>
        <authorList>
            <consortium name="The Broad Institute Genomics Platform"/>
            <consortium name="The Broad Institute Genome Sequencing Center for Infectious Disease"/>
            <person name="Wu L."/>
            <person name="Ma J."/>
        </authorList>
    </citation>
    <scope>NUCLEOTIDE SEQUENCE [LARGE SCALE GENOMIC DNA]</scope>
    <source>
        <strain evidence="3">GH52</strain>
    </source>
</reference>
<dbReference type="EMBL" id="JBHUHO010000007">
    <property type="protein sequence ID" value="MFD2114551.1"/>
    <property type="molecule type" value="Genomic_DNA"/>
</dbReference>
<feature type="domain" description="Dienelactone hydrolase" evidence="1">
    <location>
        <begin position="79"/>
        <end position="186"/>
    </location>
</feature>
<dbReference type="SUPFAM" id="SSF53474">
    <property type="entry name" value="alpha/beta-Hydrolases"/>
    <property type="match status" value="1"/>
</dbReference>
<dbReference type="RefSeq" id="WP_377769563.1">
    <property type="nucleotide sequence ID" value="NZ_JBHUHO010000007.1"/>
</dbReference>
<accession>A0ABW4YFZ7</accession>
<dbReference type="Pfam" id="PF01738">
    <property type="entry name" value="DLH"/>
    <property type="match status" value="1"/>
</dbReference>
<dbReference type="Proteomes" id="UP001597362">
    <property type="component" value="Unassembled WGS sequence"/>
</dbReference>
<dbReference type="GO" id="GO:0016787">
    <property type="term" value="F:hydrolase activity"/>
    <property type="evidence" value="ECO:0007669"/>
    <property type="project" value="UniProtKB-KW"/>
</dbReference>
<organism evidence="2 3">
    <name type="scientific">Paenibacillus yanchengensis</name>
    <dbReference type="NCBI Taxonomy" id="2035833"/>
    <lineage>
        <taxon>Bacteria</taxon>
        <taxon>Bacillati</taxon>
        <taxon>Bacillota</taxon>
        <taxon>Bacilli</taxon>
        <taxon>Bacillales</taxon>
        <taxon>Paenibacillaceae</taxon>
        <taxon>Paenibacillus</taxon>
    </lineage>
</organism>
<dbReference type="Gene3D" id="3.40.50.1820">
    <property type="entry name" value="alpha/beta hydrolase"/>
    <property type="match status" value="1"/>
</dbReference>
<gene>
    <name evidence="2" type="ORF">ACFSJH_02170</name>
</gene>
<dbReference type="InterPro" id="IPR029058">
    <property type="entry name" value="AB_hydrolase_fold"/>
</dbReference>